<sequence>MFIREILQVRRIEKVIRLPRVVVFELQHYCEFRYVHFELNNLEIVIMCCNKKLRNWIL</sequence>
<gene>
    <name evidence="1" type="ORF">RchiOBHm_Chr2g0129411</name>
</gene>
<dbReference type="Gramene" id="PRQ50105">
    <property type="protein sequence ID" value="PRQ50105"/>
    <property type="gene ID" value="RchiOBHm_Chr2g0129411"/>
</dbReference>
<dbReference type="Proteomes" id="UP000238479">
    <property type="component" value="Chromosome 2"/>
</dbReference>
<evidence type="ECO:0000313" key="1">
    <source>
        <dbReference type="EMBL" id="PRQ50105.1"/>
    </source>
</evidence>
<name>A0A2P6RUJ5_ROSCH</name>
<protein>
    <submittedName>
        <fullName evidence="1">Uncharacterized protein</fullName>
    </submittedName>
</protein>
<organism evidence="1 2">
    <name type="scientific">Rosa chinensis</name>
    <name type="common">China rose</name>
    <dbReference type="NCBI Taxonomy" id="74649"/>
    <lineage>
        <taxon>Eukaryota</taxon>
        <taxon>Viridiplantae</taxon>
        <taxon>Streptophyta</taxon>
        <taxon>Embryophyta</taxon>
        <taxon>Tracheophyta</taxon>
        <taxon>Spermatophyta</taxon>
        <taxon>Magnoliopsida</taxon>
        <taxon>eudicotyledons</taxon>
        <taxon>Gunneridae</taxon>
        <taxon>Pentapetalae</taxon>
        <taxon>rosids</taxon>
        <taxon>fabids</taxon>
        <taxon>Rosales</taxon>
        <taxon>Rosaceae</taxon>
        <taxon>Rosoideae</taxon>
        <taxon>Rosoideae incertae sedis</taxon>
        <taxon>Rosa</taxon>
    </lineage>
</organism>
<comment type="caution">
    <text evidence="1">The sequence shown here is derived from an EMBL/GenBank/DDBJ whole genome shotgun (WGS) entry which is preliminary data.</text>
</comment>
<evidence type="ECO:0000313" key="2">
    <source>
        <dbReference type="Proteomes" id="UP000238479"/>
    </source>
</evidence>
<proteinExistence type="predicted"/>
<dbReference type="EMBL" id="PDCK01000040">
    <property type="protein sequence ID" value="PRQ50105.1"/>
    <property type="molecule type" value="Genomic_DNA"/>
</dbReference>
<dbReference type="AlphaFoldDB" id="A0A2P6RUJ5"/>
<keyword evidence="2" id="KW-1185">Reference proteome</keyword>
<reference evidence="1 2" key="1">
    <citation type="journal article" date="2018" name="Nat. Genet.">
        <title>The Rosa genome provides new insights in the design of modern roses.</title>
        <authorList>
            <person name="Bendahmane M."/>
        </authorList>
    </citation>
    <scope>NUCLEOTIDE SEQUENCE [LARGE SCALE GENOMIC DNA]</scope>
    <source>
        <strain evidence="2">cv. Old Blush</strain>
    </source>
</reference>
<accession>A0A2P6RUJ5</accession>